<feature type="domain" description="Flavodoxin-like" evidence="9">
    <location>
        <begin position="4"/>
        <end position="143"/>
    </location>
</feature>
<keyword evidence="5 8" id="KW-0285">Flavoprotein</keyword>
<dbReference type="Gene3D" id="3.40.50.360">
    <property type="match status" value="1"/>
</dbReference>
<dbReference type="HOGENOM" id="CLU_051402_4_2_14"/>
<dbReference type="NCBIfam" id="NF005587">
    <property type="entry name" value="PRK07308.1"/>
    <property type="match status" value="1"/>
</dbReference>
<sequence length="147" mass="16622">MSKAKIVYASQTKNTEEIAYIVSNRLEKLGVEVDIEECWNATPKSFQEYDICIVATYTYGDGDIPDELIDFYYDLKKVDLKGKIYGTCGSGDRFYEHFAVAVDDFAAAFEQAGAIKGSESVKIELDPKEEDIQELEKFCQQLVDKLT</sequence>
<evidence type="ECO:0000256" key="5">
    <source>
        <dbReference type="ARBA" id="ARBA00022630"/>
    </source>
</evidence>
<dbReference type="EMBL" id="CP006681">
    <property type="protein sequence ID" value="AHI52833.1"/>
    <property type="molecule type" value="Genomic_DNA"/>
</dbReference>
<evidence type="ECO:0000256" key="7">
    <source>
        <dbReference type="ARBA" id="ARBA00022982"/>
    </source>
</evidence>
<dbReference type="NCBIfam" id="TIGR01753">
    <property type="entry name" value="flav_short"/>
    <property type="match status" value="1"/>
</dbReference>
<protein>
    <recommendedName>
        <fullName evidence="8">Flavodoxin</fullName>
    </recommendedName>
</protein>
<evidence type="ECO:0000256" key="3">
    <source>
        <dbReference type="ARBA" id="ARBA00005267"/>
    </source>
</evidence>
<evidence type="ECO:0000256" key="8">
    <source>
        <dbReference type="RuleBase" id="RU367037"/>
    </source>
</evidence>
<evidence type="ECO:0000313" key="11">
    <source>
        <dbReference type="Proteomes" id="UP000019267"/>
    </source>
</evidence>
<accession>W6A6T9</accession>
<evidence type="ECO:0000256" key="2">
    <source>
        <dbReference type="ARBA" id="ARBA00003297"/>
    </source>
</evidence>
<dbReference type="PANTHER" id="PTHR42809:SF1">
    <property type="entry name" value="FLAVODOXIN 1"/>
    <property type="match status" value="1"/>
</dbReference>
<evidence type="ECO:0000256" key="4">
    <source>
        <dbReference type="ARBA" id="ARBA00022448"/>
    </source>
</evidence>
<dbReference type="SUPFAM" id="SSF52218">
    <property type="entry name" value="Flavoproteins"/>
    <property type="match status" value="1"/>
</dbReference>
<keyword evidence="6 8" id="KW-0288">FMN</keyword>
<dbReference type="AlphaFoldDB" id="W6A6T9"/>
<keyword evidence="7 8" id="KW-0249">Electron transport</keyword>
<dbReference type="eggNOG" id="COG0716">
    <property type="taxonomic scope" value="Bacteria"/>
</dbReference>
<dbReference type="Proteomes" id="UP000019267">
    <property type="component" value="Chromosome"/>
</dbReference>
<dbReference type="PROSITE" id="PS50902">
    <property type="entry name" value="FLAVODOXIN_LIKE"/>
    <property type="match status" value="1"/>
</dbReference>
<evidence type="ECO:0000313" key="10">
    <source>
        <dbReference type="EMBL" id="AHI52833.1"/>
    </source>
</evidence>
<dbReference type="InterPro" id="IPR050619">
    <property type="entry name" value="Flavodoxin"/>
</dbReference>
<dbReference type="STRING" id="1276246.SCULI_v1c04920"/>
<dbReference type="RefSeq" id="WP_025363070.1">
    <property type="nucleotide sequence ID" value="NZ_CP006681.1"/>
</dbReference>
<dbReference type="PATRIC" id="fig|1276246.3.peg.490"/>
<comment type="function">
    <text evidence="2 8">Low-potential electron donor to a number of redox enzymes.</text>
</comment>
<dbReference type="Pfam" id="PF00258">
    <property type="entry name" value="Flavodoxin_1"/>
    <property type="match status" value="1"/>
</dbReference>
<keyword evidence="4 8" id="KW-0813">Transport</keyword>
<dbReference type="GO" id="GO:0010181">
    <property type="term" value="F:FMN binding"/>
    <property type="evidence" value="ECO:0007669"/>
    <property type="project" value="UniProtKB-UniRule"/>
</dbReference>
<name>W6A6T9_9MOLU</name>
<organism evidence="10 11">
    <name type="scientific">Spiroplasma culicicola AES-1</name>
    <dbReference type="NCBI Taxonomy" id="1276246"/>
    <lineage>
        <taxon>Bacteria</taxon>
        <taxon>Bacillati</taxon>
        <taxon>Mycoplasmatota</taxon>
        <taxon>Mollicutes</taxon>
        <taxon>Entomoplasmatales</taxon>
        <taxon>Spiroplasmataceae</taxon>
        <taxon>Spiroplasma</taxon>
    </lineage>
</organism>
<comment type="cofactor">
    <cofactor evidence="1 8">
        <name>FMN</name>
        <dbReference type="ChEBI" id="CHEBI:58210"/>
    </cofactor>
</comment>
<dbReference type="OrthoDB" id="9790745at2"/>
<evidence type="ECO:0000259" key="9">
    <source>
        <dbReference type="PROSITE" id="PS50902"/>
    </source>
</evidence>
<keyword evidence="11" id="KW-1185">Reference proteome</keyword>
<dbReference type="PANTHER" id="PTHR42809">
    <property type="entry name" value="FLAVODOXIN 2"/>
    <property type="match status" value="1"/>
</dbReference>
<evidence type="ECO:0000256" key="1">
    <source>
        <dbReference type="ARBA" id="ARBA00001917"/>
    </source>
</evidence>
<reference evidence="10 11" key="1">
    <citation type="journal article" date="2014" name="Genome Biol. Evol.">
        <title>Molecular evolution of the substrate utilization strategies and putative virulence factors in mosquito-associated Spiroplasma species.</title>
        <authorList>
            <person name="Chang T.H."/>
            <person name="Lo W.S."/>
            <person name="Ku C."/>
            <person name="Chen L.L."/>
            <person name="Kuo C.H."/>
        </authorList>
    </citation>
    <scope>NUCLEOTIDE SEQUENCE [LARGE SCALE GENOMIC DNA]</scope>
    <source>
        <strain evidence="10">AES-1</strain>
    </source>
</reference>
<dbReference type="GO" id="GO:0009055">
    <property type="term" value="F:electron transfer activity"/>
    <property type="evidence" value="ECO:0007669"/>
    <property type="project" value="UniProtKB-UniRule"/>
</dbReference>
<evidence type="ECO:0000256" key="6">
    <source>
        <dbReference type="ARBA" id="ARBA00022643"/>
    </source>
</evidence>
<dbReference type="InterPro" id="IPR029039">
    <property type="entry name" value="Flavoprotein-like_sf"/>
</dbReference>
<gene>
    <name evidence="10" type="ORF">SCULI_v1c04920</name>
</gene>
<dbReference type="KEGG" id="scq:SCULI_v1c04920"/>
<proteinExistence type="inferred from homology"/>
<comment type="similarity">
    <text evidence="3 8">Belongs to the flavodoxin family.</text>
</comment>
<dbReference type="InterPro" id="IPR010087">
    <property type="entry name" value="Flav_short"/>
</dbReference>
<dbReference type="InterPro" id="IPR008254">
    <property type="entry name" value="Flavodoxin/NO_synth"/>
</dbReference>